<dbReference type="SMART" id="SM00167">
    <property type="entry name" value="VPS9"/>
    <property type="match status" value="1"/>
</dbReference>
<evidence type="ECO:0000313" key="11">
    <source>
        <dbReference type="EMBL" id="NWI17354.1"/>
    </source>
</evidence>
<dbReference type="Pfam" id="PF23268">
    <property type="entry name" value="RIN1"/>
    <property type="match status" value="1"/>
</dbReference>
<dbReference type="PANTHER" id="PTHR23101:SF51">
    <property type="entry name" value="RAS AND RAB INTERACTOR 2"/>
    <property type="match status" value="1"/>
</dbReference>
<dbReference type="SUPFAM" id="SSF54236">
    <property type="entry name" value="Ubiquitin-like"/>
    <property type="match status" value="1"/>
</dbReference>
<dbReference type="InterPro" id="IPR003123">
    <property type="entry name" value="VPS9"/>
</dbReference>
<feature type="non-terminal residue" evidence="11">
    <location>
        <position position="708"/>
    </location>
</feature>
<dbReference type="FunFam" id="1.20.1050.80:FF:000002">
    <property type="entry name" value="Ras and Rab interactor 2"/>
    <property type="match status" value="1"/>
</dbReference>
<proteinExistence type="inferred from homology"/>
<dbReference type="GO" id="GO:0005829">
    <property type="term" value="C:cytosol"/>
    <property type="evidence" value="ECO:0007669"/>
    <property type="project" value="TreeGrafter"/>
</dbReference>
<dbReference type="SUPFAM" id="SSF109993">
    <property type="entry name" value="VPS9 domain"/>
    <property type="match status" value="1"/>
</dbReference>
<dbReference type="InterPro" id="IPR037191">
    <property type="entry name" value="VPS9_dom_sf"/>
</dbReference>
<dbReference type="GO" id="GO:0007165">
    <property type="term" value="P:signal transduction"/>
    <property type="evidence" value="ECO:0007669"/>
    <property type="project" value="InterPro"/>
</dbReference>
<evidence type="ECO:0000256" key="7">
    <source>
        <dbReference type="SAM" id="MobiDB-lite"/>
    </source>
</evidence>
<dbReference type="SMART" id="SM00252">
    <property type="entry name" value="SH2"/>
    <property type="match status" value="1"/>
</dbReference>
<gene>
    <name evidence="11" type="primary">Rin2</name>
    <name evidence="11" type="ORF">CRYSOU_R04948</name>
</gene>
<dbReference type="AlphaFoldDB" id="A0A7K4KLV1"/>
<accession>A0A7K4KLV1</accession>
<keyword evidence="4" id="KW-0963">Cytoplasm</keyword>
<feature type="domain" description="SH2" evidence="8">
    <location>
        <begin position="45"/>
        <end position="138"/>
    </location>
</feature>
<dbReference type="Pfam" id="PF02204">
    <property type="entry name" value="VPS9"/>
    <property type="match status" value="1"/>
</dbReference>
<evidence type="ECO:0000256" key="2">
    <source>
        <dbReference type="ARBA" id="ARBA00006919"/>
    </source>
</evidence>
<keyword evidence="5 6" id="KW-0727">SH2 domain</keyword>
<dbReference type="GO" id="GO:0030139">
    <property type="term" value="C:endocytic vesicle"/>
    <property type="evidence" value="ECO:0007669"/>
    <property type="project" value="TreeGrafter"/>
</dbReference>
<evidence type="ECO:0000256" key="6">
    <source>
        <dbReference type="PROSITE-ProRule" id="PRU00191"/>
    </source>
</evidence>
<evidence type="ECO:0000259" key="9">
    <source>
        <dbReference type="PROSITE" id="PS50200"/>
    </source>
</evidence>
<evidence type="ECO:0000256" key="3">
    <source>
        <dbReference type="ARBA" id="ARBA00022468"/>
    </source>
</evidence>
<dbReference type="InterPro" id="IPR036860">
    <property type="entry name" value="SH2_dom_sf"/>
</dbReference>
<evidence type="ECO:0000256" key="4">
    <source>
        <dbReference type="ARBA" id="ARBA00022490"/>
    </source>
</evidence>
<dbReference type="Gene3D" id="3.30.505.10">
    <property type="entry name" value="SH2 domain"/>
    <property type="match status" value="1"/>
</dbReference>
<dbReference type="InterPro" id="IPR045046">
    <property type="entry name" value="Vps9-like"/>
</dbReference>
<feature type="domain" description="Ras-associating" evidence="9">
    <location>
        <begin position="603"/>
        <end position="694"/>
    </location>
</feature>
<evidence type="ECO:0000259" key="10">
    <source>
        <dbReference type="PROSITE" id="PS51205"/>
    </source>
</evidence>
<feature type="region of interest" description="Disordered" evidence="7">
    <location>
        <begin position="1"/>
        <end position="21"/>
    </location>
</feature>
<comment type="caution">
    <text evidence="11">The sequence shown here is derived from an EMBL/GenBank/DDBJ whole genome shotgun (WGS) entry which is preliminary data.</text>
</comment>
<dbReference type="InterPro" id="IPR035868">
    <property type="entry name" value="RIN2_SH2"/>
</dbReference>
<comment type="similarity">
    <text evidence="2">Belongs to the RIN (Ras interaction/interference) family.</text>
</comment>
<dbReference type="InterPro" id="IPR000159">
    <property type="entry name" value="RA_dom"/>
</dbReference>
<protein>
    <submittedName>
        <fullName evidence="11">RIN2 protein</fullName>
    </submittedName>
</protein>
<dbReference type="GO" id="GO:0005085">
    <property type="term" value="F:guanyl-nucleotide exchange factor activity"/>
    <property type="evidence" value="ECO:0007669"/>
    <property type="project" value="InterPro"/>
</dbReference>
<keyword evidence="3" id="KW-0343">GTPase activation</keyword>
<dbReference type="PROSITE" id="PS50001">
    <property type="entry name" value="SH2"/>
    <property type="match status" value="1"/>
</dbReference>
<dbReference type="Pfam" id="PF00788">
    <property type="entry name" value="RA"/>
    <property type="match status" value="1"/>
</dbReference>
<comment type="subcellular location">
    <subcellularLocation>
        <location evidence="1">Cytoplasm</location>
    </subcellularLocation>
</comment>
<evidence type="ECO:0000256" key="1">
    <source>
        <dbReference type="ARBA" id="ARBA00004496"/>
    </source>
</evidence>
<feature type="non-terminal residue" evidence="11">
    <location>
        <position position="1"/>
    </location>
</feature>
<dbReference type="GO" id="GO:0016192">
    <property type="term" value="P:vesicle-mediated transport"/>
    <property type="evidence" value="ECO:0007669"/>
    <property type="project" value="InterPro"/>
</dbReference>
<feature type="region of interest" description="Disordered" evidence="7">
    <location>
        <begin position="279"/>
        <end position="298"/>
    </location>
</feature>
<dbReference type="FunFam" id="3.30.505.10:FF:000052">
    <property type="entry name" value="Ras and Rab interactor 2"/>
    <property type="match status" value="1"/>
</dbReference>
<dbReference type="PROSITE" id="PS51205">
    <property type="entry name" value="VPS9"/>
    <property type="match status" value="1"/>
</dbReference>
<evidence type="ECO:0000259" key="8">
    <source>
        <dbReference type="PROSITE" id="PS50001"/>
    </source>
</evidence>
<dbReference type="SUPFAM" id="SSF55550">
    <property type="entry name" value="SH2 domain"/>
    <property type="match status" value="1"/>
</dbReference>
<dbReference type="InterPro" id="IPR029071">
    <property type="entry name" value="Ubiquitin-like_domsf"/>
</dbReference>
<feature type="domain" description="VPS9" evidence="10">
    <location>
        <begin position="434"/>
        <end position="573"/>
    </location>
</feature>
<dbReference type="CDD" id="cd16131">
    <property type="entry name" value="RA_Rin2"/>
    <property type="match status" value="1"/>
</dbReference>
<organism evidence="11 12">
    <name type="scientific">Crypturellus soui</name>
    <dbReference type="NCBI Taxonomy" id="458187"/>
    <lineage>
        <taxon>Eukaryota</taxon>
        <taxon>Metazoa</taxon>
        <taxon>Chordata</taxon>
        <taxon>Craniata</taxon>
        <taxon>Vertebrata</taxon>
        <taxon>Euteleostomi</taxon>
        <taxon>Archelosauria</taxon>
        <taxon>Archosauria</taxon>
        <taxon>Dinosauria</taxon>
        <taxon>Saurischia</taxon>
        <taxon>Theropoda</taxon>
        <taxon>Coelurosauria</taxon>
        <taxon>Aves</taxon>
        <taxon>Palaeognathae</taxon>
        <taxon>Tinamiformes</taxon>
        <taxon>Tinamidae</taxon>
        <taxon>Crypturellus</taxon>
    </lineage>
</organism>
<evidence type="ECO:0000313" key="12">
    <source>
        <dbReference type="Proteomes" id="UP000545332"/>
    </source>
</evidence>
<sequence length="708" mass="79921">SRVKEMDNVAPEKKDVKGCPRDSGYDSLSNKLSILDKLLHTHPVWLQLGLSDAEAAGILQTQPPGIFLVRKSARLQKKVISLRLPGECGSCLKEFAIKESTYTFSLEGSGISFADLFRLIAFYCISRDVLPFTLKLPHTIAAAKTEAELEEIAQLGLSFWSSPAHRDPPAPPPASRPAPADAARKDGRQLCLINGVHAIRTRTPSELECSQSNGALCFINPLFLKPSAAANGESAAPWHGGRQRLSDMSISTSSSDSLDFDRSMPLFGYEGDTASSLEDFEGESDQESMAPPLKPKKKRNSSFVLPKIVKSQLRKVSGVFSSFMTPEKRMIKKIAEMSRDKRTYFGCLVQDYVSFLQENKECHVSSTDMLQTIRQFMTQVKNYLAQSSELDPPIESLIPEDQIDVVLEKAMHKCILKPLKGHIEAVLKEFHTADGSWKQLKENLQLVRQRNPQELGVFVPTPDFVDVEKIKVKFMTMQKMYSPEKKVMLLLRVCKLIYTVMENNSGRLYGADDFLPVLTYVLAQCDMLELDTEIEYMMELLDPSLLHGEGGYYLTSAYGALSLIKNFQEEQAARLLSSEARDTLRQWHKRRTTNRTIPSVDDFQNYLRVAFQEVNSGCTGKTLLVRPYITTEDVCQLCAEKFRVDHPEDYSLFLFVDDTWQQLAEDTYPQKIKAELHSRPQPQVFHFVYKRINSDPYGAIFQNNDDSA</sequence>
<evidence type="ECO:0000256" key="5">
    <source>
        <dbReference type="ARBA" id="ARBA00022999"/>
    </source>
</evidence>
<dbReference type="GO" id="GO:0005096">
    <property type="term" value="F:GTPase activator activity"/>
    <property type="evidence" value="ECO:0007669"/>
    <property type="project" value="UniProtKB-KW"/>
</dbReference>
<dbReference type="InterPro" id="IPR000980">
    <property type="entry name" value="SH2"/>
</dbReference>
<dbReference type="PANTHER" id="PTHR23101">
    <property type="entry name" value="RAB GDP/GTP EXCHANGE FACTOR"/>
    <property type="match status" value="1"/>
</dbReference>
<dbReference type="Proteomes" id="UP000545332">
    <property type="component" value="Unassembled WGS sequence"/>
</dbReference>
<dbReference type="Gene3D" id="1.20.1050.80">
    <property type="entry name" value="VPS9 domain"/>
    <property type="match status" value="1"/>
</dbReference>
<reference evidence="11 12" key="1">
    <citation type="submission" date="2019-09" db="EMBL/GenBank/DDBJ databases">
        <title>Bird 10,000 Genomes (B10K) Project - Family phase.</title>
        <authorList>
            <person name="Zhang G."/>
        </authorList>
    </citation>
    <scope>NUCLEOTIDE SEQUENCE [LARGE SCALE GENOMIC DNA]</scope>
    <source>
        <strain evidence="11">B10K-MSB-42743</strain>
        <tissue evidence="11">Heart</tissue>
    </source>
</reference>
<dbReference type="OrthoDB" id="21085at2759"/>
<dbReference type="SMART" id="SM00314">
    <property type="entry name" value="RA"/>
    <property type="match status" value="1"/>
</dbReference>
<dbReference type="CDD" id="cd10394">
    <property type="entry name" value="SH2_RIN2"/>
    <property type="match status" value="1"/>
</dbReference>
<dbReference type="EMBL" id="VWPX01014013">
    <property type="protein sequence ID" value="NWI17354.1"/>
    <property type="molecule type" value="Genomic_DNA"/>
</dbReference>
<dbReference type="PROSITE" id="PS50200">
    <property type="entry name" value="RA"/>
    <property type="match status" value="1"/>
</dbReference>
<keyword evidence="12" id="KW-1185">Reference proteome</keyword>
<name>A0A7K4KLV1_9AVES</name>
<dbReference type="GO" id="GO:0031267">
    <property type="term" value="F:small GTPase binding"/>
    <property type="evidence" value="ECO:0007669"/>
    <property type="project" value="TreeGrafter"/>
</dbReference>